<dbReference type="AlphaFoldDB" id="A0A3R8S6P4"/>
<dbReference type="Pfam" id="PF13426">
    <property type="entry name" value="PAS_9"/>
    <property type="match status" value="1"/>
</dbReference>
<gene>
    <name evidence="6" type="ORF">EIP75_13625</name>
</gene>
<evidence type="ECO:0000313" key="6">
    <source>
        <dbReference type="EMBL" id="RRS03633.1"/>
    </source>
</evidence>
<dbReference type="InterPro" id="IPR029787">
    <property type="entry name" value="Nucleotide_cyclase"/>
</dbReference>
<reference evidence="6 7" key="1">
    <citation type="submission" date="2018-12" db="EMBL/GenBank/DDBJ databases">
        <title>The whole draft genome of Aquabacterium sp. SJQ9.</title>
        <authorList>
            <person name="Sun L."/>
            <person name="Gao X."/>
            <person name="Chen W."/>
            <person name="Huang K."/>
        </authorList>
    </citation>
    <scope>NUCLEOTIDE SEQUENCE [LARGE SCALE GENOMIC DNA]</scope>
    <source>
        <strain evidence="6 7">SJQ9</strain>
    </source>
</reference>
<feature type="domain" description="EAL" evidence="4">
    <location>
        <begin position="440"/>
        <end position="691"/>
    </location>
</feature>
<feature type="domain" description="PAC" evidence="3">
    <location>
        <begin position="214"/>
        <end position="266"/>
    </location>
</feature>
<accession>A0A3R8S6P4</accession>
<dbReference type="SUPFAM" id="SSF55785">
    <property type="entry name" value="PYP-like sensor domain (PAS domain)"/>
    <property type="match status" value="2"/>
</dbReference>
<dbReference type="EMBL" id="RSED01000010">
    <property type="protein sequence ID" value="RRS03633.1"/>
    <property type="molecule type" value="Genomic_DNA"/>
</dbReference>
<dbReference type="InterPro" id="IPR035965">
    <property type="entry name" value="PAS-like_dom_sf"/>
</dbReference>
<evidence type="ECO:0000256" key="1">
    <source>
        <dbReference type="SAM" id="Coils"/>
    </source>
</evidence>
<dbReference type="SUPFAM" id="SSF55073">
    <property type="entry name" value="Nucleotide cyclase"/>
    <property type="match status" value="1"/>
</dbReference>
<keyword evidence="7" id="KW-1185">Reference proteome</keyword>
<dbReference type="PANTHER" id="PTHR44757">
    <property type="entry name" value="DIGUANYLATE CYCLASE DGCP"/>
    <property type="match status" value="1"/>
</dbReference>
<dbReference type="CDD" id="cd00130">
    <property type="entry name" value="PAS"/>
    <property type="match status" value="1"/>
</dbReference>
<name>A0A3R8S6P4_9BURK</name>
<dbReference type="PROSITE" id="PS50112">
    <property type="entry name" value="PAS"/>
    <property type="match status" value="1"/>
</dbReference>
<dbReference type="SMART" id="SM00052">
    <property type="entry name" value="EAL"/>
    <property type="match status" value="1"/>
</dbReference>
<dbReference type="NCBIfam" id="TIGR00229">
    <property type="entry name" value="sensory_box"/>
    <property type="match status" value="1"/>
</dbReference>
<organism evidence="6 7">
    <name type="scientific">Aquabacterium soli</name>
    <dbReference type="NCBI Taxonomy" id="2493092"/>
    <lineage>
        <taxon>Bacteria</taxon>
        <taxon>Pseudomonadati</taxon>
        <taxon>Pseudomonadota</taxon>
        <taxon>Betaproteobacteria</taxon>
        <taxon>Burkholderiales</taxon>
        <taxon>Aquabacterium</taxon>
    </lineage>
</organism>
<dbReference type="NCBIfam" id="TIGR00254">
    <property type="entry name" value="GGDEF"/>
    <property type="match status" value="1"/>
</dbReference>
<proteinExistence type="predicted"/>
<dbReference type="GO" id="GO:0003824">
    <property type="term" value="F:catalytic activity"/>
    <property type="evidence" value="ECO:0007669"/>
    <property type="project" value="UniProtKB-ARBA"/>
</dbReference>
<dbReference type="PANTHER" id="PTHR44757:SF4">
    <property type="entry name" value="DIGUANYLATE CYCLASE DGCE-RELATED"/>
    <property type="match status" value="1"/>
</dbReference>
<dbReference type="InterPro" id="IPR000700">
    <property type="entry name" value="PAS-assoc_C"/>
</dbReference>
<dbReference type="InterPro" id="IPR043128">
    <property type="entry name" value="Rev_trsase/Diguanyl_cyclase"/>
</dbReference>
<dbReference type="Pfam" id="PF08448">
    <property type="entry name" value="PAS_4"/>
    <property type="match status" value="1"/>
</dbReference>
<evidence type="ECO:0000259" key="2">
    <source>
        <dbReference type="PROSITE" id="PS50112"/>
    </source>
</evidence>
<evidence type="ECO:0000259" key="4">
    <source>
        <dbReference type="PROSITE" id="PS50883"/>
    </source>
</evidence>
<dbReference type="PROSITE" id="PS50883">
    <property type="entry name" value="EAL"/>
    <property type="match status" value="1"/>
</dbReference>
<dbReference type="SMART" id="SM00091">
    <property type="entry name" value="PAS"/>
    <property type="match status" value="2"/>
</dbReference>
<dbReference type="Proteomes" id="UP000269265">
    <property type="component" value="Unassembled WGS sequence"/>
</dbReference>
<dbReference type="SUPFAM" id="SSF141868">
    <property type="entry name" value="EAL domain-like"/>
    <property type="match status" value="1"/>
</dbReference>
<feature type="coiled-coil region" evidence="1">
    <location>
        <begin position="111"/>
        <end position="142"/>
    </location>
</feature>
<comment type="caution">
    <text evidence="6">The sequence shown here is derived from an EMBL/GenBank/DDBJ whole genome shotgun (WGS) entry which is preliminary data.</text>
</comment>
<sequence length="694" mass="75379">MAADAPFGLVMLSDAGVIQQASPSFSAWVQMSDASLVGTHFEDLLSPASQIVHATHVMPLLEITGVAKEVLLEVVRADGQRFSIMVFAVRKPVGGGPGHVTTLSVFDATEIRRHERELRHAKQQAESAAQALRAANSQLSSQSEALRITLRSIADGVITIDREGLITSINPAAQCLFGIDESQAIDRSLECLGALRTPGSRRLLKTPDPLSKAGQFEALFLTQLGTERHLSASVAHLQGEAGCVVGAVIVIRDVTDERAMLHKLAHEASHDHLTGSNNRREFERRLSTLVGKANSSCHHVFYVDVDQFKVVNDIGGHAAGDQLLVRIAGILKAGVRQGDTVARLGGDEFGLILPHCSQDSALRMAQHLRTQIATLSLPWKGRNFSVTVSIGMYSFGMHATSEASVMAGADMACNLAKEQGRNRIQAFTDGDVRMQARRGEMTWAAEIRRALDEGRLRLHFQPIAALKPRPGSFQHGEMLLRIVDNEGKLLPPASFISAAERYNQIQSVDRWVIETAFRWLSEHPDHEASINLSGQSIGDAQLLPFVLRQFQVSGLSPHRVCFEITETAAIGDLPSALTFMNALRAVGVKFALDDFGIGMSSFSYLKTLPVDFVKIDGSFTKTLLTDPVNKGIVEAIVQIAKLCGLQTIAEWVETEEIKEVLVAIGVDHAQGWLIGKPMPLLLEAHASQGLLSDV</sequence>
<dbReference type="PROSITE" id="PS50887">
    <property type="entry name" value="GGDEF"/>
    <property type="match status" value="1"/>
</dbReference>
<feature type="domain" description="PAS" evidence="2">
    <location>
        <begin position="142"/>
        <end position="189"/>
    </location>
</feature>
<dbReference type="OrthoDB" id="9813903at2"/>
<dbReference type="Gene3D" id="3.20.20.450">
    <property type="entry name" value="EAL domain"/>
    <property type="match status" value="1"/>
</dbReference>
<evidence type="ECO:0000259" key="5">
    <source>
        <dbReference type="PROSITE" id="PS50887"/>
    </source>
</evidence>
<dbReference type="Gene3D" id="3.30.70.270">
    <property type="match status" value="1"/>
</dbReference>
<dbReference type="InterPro" id="IPR013656">
    <property type="entry name" value="PAS_4"/>
</dbReference>
<feature type="domain" description="GGDEF" evidence="5">
    <location>
        <begin position="296"/>
        <end position="429"/>
    </location>
</feature>
<dbReference type="CDD" id="cd01949">
    <property type="entry name" value="GGDEF"/>
    <property type="match status" value="1"/>
</dbReference>
<dbReference type="PROSITE" id="PS50113">
    <property type="entry name" value="PAC"/>
    <property type="match status" value="1"/>
</dbReference>
<evidence type="ECO:0000259" key="3">
    <source>
        <dbReference type="PROSITE" id="PS50113"/>
    </source>
</evidence>
<protein>
    <submittedName>
        <fullName evidence="6">GGDEF and EAL domain-containing protein</fullName>
    </submittedName>
</protein>
<dbReference type="Pfam" id="PF00563">
    <property type="entry name" value="EAL"/>
    <property type="match status" value="1"/>
</dbReference>
<evidence type="ECO:0000313" key="7">
    <source>
        <dbReference type="Proteomes" id="UP000269265"/>
    </source>
</evidence>
<dbReference type="InterPro" id="IPR052155">
    <property type="entry name" value="Biofilm_reg_signaling"/>
</dbReference>
<dbReference type="InterPro" id="IPR000160">
    <property type="entry name" value="GGDEF_dom"/>
</dbReference>
<dbReference type="CDD" id="cd01948">
    <property type="entry name" value="EAL"/>
    <property type="match status" value="1"/>
</dbReference>
<keyword evidence="1" id="KW-0175">Coiled coil</keyword>
<dbReference type="SMART" id="SM00267">
    <property type="entry name" value="GGDEF"/>
    <property type="match status" value="1"/>
</dbReference>
<dbReference type="Pfam" id="PF00990">
    <property type="entry name" value="GGDEF"/>
    <property type="match status" value="1"/>
</dbReference>
<dbReference type="InterPro" id="IPR035919">
    <property type="entry name" value="EAL_sf"/>
</dbReference>
<dbReference type="InterPro" id="IPR001633">
    <property type="entry name" value="EAL_dom"/>
</dbReference>
<dbReference type="InterPro" id="IPR000014">
    <property type="entry name" value="PAS"/>
</dbReference>
<dbReference type="RefSeq" id="WP_125243839.1">
    <property type="nucleotide sequence ID" value="NZ_RSED01000010.1"/>
</dbReference>
<dbReference type="Gene3D" id="3.30.450.20">
    <property type="entry name" value="PAS domain"/>
    <property type="match status" value="2"/>
</dbReference>
<dbReference type="FunFam" id="3.30.70.270:FF:000001">
    <property type="entry name" value="Diguanylate cyclase domain protein"/>
    <property type="match status" value="1"/>
</dbReference>